<gene>
    <name evidence="2" type="ORF">Sru01_63650</name>
</gene>
<name>A0A919R8X6_9ACTN</name>
<organism evidence="2 3">
    <name type="scientific">Sphaerisporangium rufum</name>
    <dbReference type="NCBI Taxonomy" id="1381558"/>
    <lineage>
        <taxon>Bacteria</taxon>
        <taxon>Bacillati</taxon>
        <taxon>Actinomycetota</taxon>
        <taxon>Actinomycetes</taxon>
        <taxon>Streptosporangiales</taxon>
        <taxon>Streptosporangiaceae</taxon>
        <taxon>Sphaerisporangium</taxon>
    </lineage>
</organism>
<feature type="region of interest" description="Disordered" evidence="1">
    <location>
        <begin position="1"/>
        <end position="24"/>
    </location>
</feature>
<comment type="caution">
    <text evidence="2">The sequence shown here is derived from an EMBL/GenBank/DDBJ whole genome shotgun (WGS) entry which is preliminary data.</text>
</comment>
<reference evidence="2" key="1">
    <citation type="submission" date="2021-01" db="EMBL/GenBank/DDBJ databases">
        <title>Whole genome shotgun sequence of Sphaerisporangium rufum NBRC 109079.</title>
        <authorList>
            <person name="Komaki H."/>
            <person name="Tamura T."/>
        </authorList>
    </citation>
    <scope>NUCLEOTIDE SEQUENCE</scope>
    <source>
        <strain evidence="2">NBRC 109079</strain>
    </source>
</reference>
<evidence type="ECO:0000256" key="1">
    <source>
        <dbReference type="SAM" id="MobiDB-lite"/>
    </source>
</evidence>
<accession>A0A919R8X6</accession>
<dbReference type="Proteomes" id="UP000655287">
    <property type="component" value="Unassembled WGS sequence"/>
</dbReference>
<dbReference type="EMBL" id="BOOU01000096">
    <property type="protein sequence ID" value="GII81383.1"/>
    <property type="molecule type" value="Genomic_DNA"/>
</dbReference>
<keyword evidence="3" id="KW-1185">Reference proteome</keyword>
<evidence type="ECO:0000313" key="2">
    <source>
        <dbReference type="EMBL" id="GII81383.1"/>
    </source>
</evidence>
<protein>
    <submittedName>
        <fullName evidence="2">Uncharacterized protein</fullName>
    </submittedName>
</protein>
<proteinExistence type="predicted"/>
<evidence type="ECO:0000313" key="3">
    <source>
        <dbReference type="Proteomes" id="UP000655287"/>
    </source>
</evidence>
<sequence length="82" mass="8620">MGEVSAGAGLVPPAEERTAAGNPRWPAVAGVVGPHGVIGARLTWIGWSFWTGARPFRRIAGDRFTYYARRGSLGGDIAPIDA</sequence>
<dbReference type="AlphaFoldDB" id="A0A919R8X6"/>